<organism evidence="8">
    <name type="scientific">marine sediment metagenome</name>
    <dbReference type="NCBI Taxonomy" id="412755"/>
    <lineage>
        <taxon>unclassified sequences</taxon>
        <taxon>metagenomes</taxon>
        <taxon>ecological metagenomes</taxon>
    </lineage>
</organism>
<name>X1SN12_9ZZZZ</name>
<dbReference type="InterPro" id="IPR010432">
    <property type="entry name" value="RDD"/>
</dbReference>
<feature type="transmembrane region" description="Helical" evidence="6">
    <location>
        <begin position="83"/>
        <end position="102"/>
    </location>
</feature>
<evidence type="ECO:0000256" key="3">
    <source>
        <dbReference type="ARBA" id="ARBA00022692"/>
    </source>
</evidence>
<evidence type="ECO:0000256" key="2">
    <source>
        <dbReference type="ARBA" id="ARBA00022475"/>
    </source>
</evidence>
<evidence type="ECO:0000256" key="6">
    <source>
        <dbReference type="SAM" id="Phobius"/>
    </source>
</evidence>
<evidence type="ECO:0000256" key="5">
    <source>
        <dbReference type="ARBA" id="ARBA00023136"/>
    </source>
</evidence>
<evidence type="ECO:0000256" key="1">
    <source>
        <dbReference type="ARBA" id="ARBA00004651"/>
    </source>
</evidence>
<protein>
    <recommendedName>
        <fullName evidence="7">RDD domain-containing protein</fullName>
    </recommendedName>
</protein>
<keyword evidence="2" id="KW-1003">Cell membrane</keyword>
<keyword evidence="3 6" id="KW-0812">Transmembrane</keyword>
<dbReference type="GO" id="GO:0005886">
    <property type="term" value="C:plasma membrane"/>
    <property type="evidence" value="ECO:0007669"/>
    <property type="project" value="UniProtKB-SubCell"/>
</dbReference>
<dbReference type="AlphaFoldDB" id="X1SN12"/>
<reference evidence="8" key="1">
    <citation type="journal article" date="2014" name="Front. Microbiol.">
        <title>High frequency of phylogenetically diverse reductive dehalogenase-homologous genes in deep subseafloor sedimentary metagenomes.</title>
        <authorList>
            <person name="Kawai M."/>
            <person name="Futagami T."/>
            <person name="Toyoda A."/>
            <person name="Takaki Y."/>
            <person name="Nishi S."/>
            <person name="Hori S."/>
            <person name="Arai W."/>
            <person name="Tsubouchi T."/>
            <person name="Morono Y."/>
            <person name="Uchiyama I."/>
            <person name="Ito T."/>
            <person name="Fujiyama A."/>
            <person name="Inagaki F."/>
            <person name="Takami H."/>
        </authorList>
    </citation>
    <scope>NUCLEOTIDE SEQUENCE</scope>
    <source>
        <strain evidence="8">Expedition CK06-06</strain>
    </source>
</reference>
<accession>X1SN12</accession>
<evidence type="ECO:0000259" key="7">
    <source>
        <dbReference type="Pfam" id="PF06271"/>
    </source>
</evidence>
<feature type="transmembrane region" description="Helical" evidence="6">
    <location>
        <begin position="27"/>
        <end position="45"/>
    </location>
</feature>
<dbReference type="PANTHER" id="PTHR36115">
    <property type="entry name" value="PROLINE-RICH ANTIGEN HOMOLOG-RELATED"/>
    <property type="match status" value="1"/>
</dbReference>
<feature type="domain" description="RDD" evidence="7">
    <location>
        <begin position="8"/>
        <end position="115"/>
    </location>
</feature>
<keyword evidence="4 6" id="KW-1133">Transmembrane helix</keyword>
<proteinExistence type="predicted"/>
<dbReference type="PANTHER" id="PTHR36115:SF9">
    <property type="entry name" value="LMO1584 PROTEIN"/>
    <property type="match status" value="1"/>
</dbReference>
<dbReference type="InterPro" id="IPR051791">
    <property type="entry name" value="Pra-immunoreactive"/>
</dbReference>
<dbReference type="Pfam" id="PF06271">
    <property type="entry name" value="RDD"/>
    <property type="match status" value="1"/>
</dbReference>
<evidence type="ECO:0000256" key="4">
    <source>
        <dbReference type="ARBA" id="ARBA00022989"/>
    </source>
</evidence>
<comment type="subcellular location">
    <subcellularLocation>
        <location evidence="1">Cell membrane</location>
        <topology evidence="1">Multi-pass membrane protein</topology>
    </subcellularLocation>
</comment>
<comment type="caution">
    <text evidence="8">The sequence shown here is derived from an EMBL/GenBank/DDBJ whole genome shotgun (WGS) entry which is preliminary data.</text>
</comment>
<sequence length="122" mass="13392">MLLVVGFALVIIVPILIAPVAGLPDDVYILISVVIFWLIVPWLYWSLTESSSKQGTPGKTAMGIIVTDTEGMRISFGRATNRYWAKAISGVILFSGFIMIAFTARKQGFHDFIAKCLVVAKK</sequence>
<dbReference type="EMBL" id="BARW01021991">
    <property type="protein sequence ID" value="GAI94338.1"/>
    <property type="molecule type" value="Genomic_DNA"/>
</dbReference>
<keyword evidence="5 6" id="KW-0472">Membrane</keyword>
<evidence type="ECO:0000313" key="8">
    <source>
        <dbReference type="EMBL" id="GAI94338.1"/>
    </source>
</evidence>
<gene>
    <name evidence="8" type="ORF">S12H4_36831</name>
</gene>